<organism evidence="2 3">
    <name type="scientific">Candidatus Prevotella avicola</name>
    <dbReference type="NCBI Taxonomy" id="2838738"/>
    <lineage>
        <taxon>Bacteria</taxon>
        <taxon>Pseudomonadati</taxon>
        <taxon>Bacteroidota</taxon>
        <taxon>Bacteroidia</taxon>
        <taxon>Bacteroidales</taxon>
        <taxon>Prevotellaceae</taxon>
        <taxon>Prevotella</taxon>
    </lineage>
</organism>
<dbReference type="AlphaFoldDB" id="A0A9D2G0G4"/>
<evidence type="ECO:0000313" key="3">
    <source>
        <dbReference type="Proteomes" id="UP000824055"/>
    </source>
</evidence>
<name>A0A9D2G0G4_9BACT</name>
<comment type="caution">
    <text evidence="2">The sequence shown here is derived from an EMBL/GenBank/DDBJ whole genome shotgun (WGS) entry which is preliminary data.</text>
</comment>
<dbReference type="EMBL" id="DXBE01000067">
    <property type="protein sequence ID" value="HIZ70036.1"/>
    <property type="molecule type" value="Genomic_DNA"/>
</dbReference>
<dbReference type="Proteomes" id="UP000824055">
    <property type="component" value="Unassembled WGS sequence"/>
</dbReference>
<gene>
    <name evidence="2" type="ORF">H9966_09225</name>
</gene>
<dbReference type="SUPFAM" id="SSF56219">
    <property type="entry name" value="DNase I-like"/>
    <property type="match status" value="1"/>
</dbReference>
<reference evidence="2" key="2">
    <citation type="submission" date="2021-04" db="EMBL/GenBank/DDBJ databases">
        <authorList>
            <person name="Gilroy R."/>
        </authorList>
    </citation>
    <scope>NUCLEOTIDE SEQUENCE</scope>
    <source>
        <strain evidence="2">ChiHecec3B27-8219</strain>
    </source>
</reference>
<feature type="domain" description="Endonuclease/exonuclease/phosphatase" evidence="1">
    <location>
        <begin position="15"/>
        <end position="308"/>
    </location>
</feature>
<protein>
    <submittedName>
        <fullName evidence="2">Endonuclease/exonuclease/phosphatase family protein</fullName>
    </submittedName>
</protein>
<accession>A0A9D2G0G4</accession>
<dbReference type="PANTHER" id="PTHR42834">
    <property type="entry name" value="ENDONUCLEASE/EXONUCLEASE/PHOSPHATASE FAMILY PROTEIN (AFU_ORTHOLOGUE AFUA_3G09210)"/>
    <property type="match status" value="1"/>
</dbReference>
<sequence>MLTLLLSALLTFVELNCENLFDTRHDSLKQDLEYTPESDHHWTRTRYWRKLNHVSKEIIAMGEDSVNGWQLPDLVALCEVENDSVMHDLTRRSLLRGAGYQYVMTNSPDVRGLDVALLYNPFTFRLLRHYGLRISPVKGMRPTRDILYACGMTLNGDTLHIFALHAPSRLGGERPTRPHRMAVAKRLVMAIDSIKALHAEPRVILAGDFNDYDDGPTLEYLCSQGLVNISAKARGSNGAKGTYRYRGEWRSLDHILCSPALARRVRECFIGDRPFLLEEEPKYGGYRPRRTYQGPKYQPGYSDHLPLVARFE</sequence>
<dbReference type="GO" id="GO:0004519">
    <property type="term" value="F:endonuclease activity"/>
    <property type="evidence" value="ECO:0007669"/>
    <property type="project" value="UniProtKB-KW"/>
</dbReference>
<evidence type="ECO:0000259" key="1">
    <source>
        <dbReference type="Pfam" id="PF19580"/>
    </source>
</evidence>
<dbReference type="InterPro" id="IPR005135">
    <property type="entry name" value="Endo/exonuclease/phosphatase"/>
</dbReference>
<dbReference type="Gene3D" id="3.60.10.10">
    <property type="entry name" value="Endonuclease/exonuclease/phosphatase"/>
    <property type="match status" value="1"/>
</dbReference>
<dbReference type="PANTHER" id="PTHR42834:SF1">
    <property type="entry name" value="ENDONUCLEASE_EXONUCLEASE_PHOSPHATASE FAMILY PROTEIN (AFU_ORTHOLOGUE AFUA_3G09210)"/>
    <property type="match status" value="1"/>
</dbReference>
<reference evidence="2" key="1">
    <citation type="journal article" date="2021" name="PeerJ">
        <title>Extensive microbial diversity within the chicken gut microbiome revealed by metagenomics and culture.</title>
        <authorList>
            <person name="Gilroy R."/>
            <person name="Ravi A."/>
            <person name="Getino M."/>
            <person name="Pursley I."/>
            <person name="Horton D.L."/>
            <person name="Alikhan N.F."/>
            <person name="Baker D."/>
            <person name="Gharbi K."/>
            <person name="Hall N."/>
            <person name="Watson M."/>
            <person name="Adriaenssens E.M."/>
            <person name="Foster-Nyarko E."/>
            <person name="Jarju S."/>
            <person name="Secka A."/>
            <person name="Antonio M."/>
            <person name="Oren A."/>
            <person name="Chaudhuri R.R."/>
            <person name="La Ragione R."/>
            <person name="Hildebrand F."/>
            <person name="Pallen M.J."/>
        </authorList>
    </citation>
    <scope>NUCLEOTIDE SEQUENCE</scope>
    <source>
        <strain evidence="2">ChiHecec3B27-8219</strain>
    </source>
</reference>
<keyword evidence="2" id="KW-0378">Hydrolase</keyword>
<evidence type="ECO:0000313" key="2">
    <source>
        <dbReference type="EMBL" id="HIZ70036.1"/>
    </source>
</evidence>
<dbReference type="InterPro" id="IPR036691">
    <property type="entry name" value="Endo/exonu/phosph_ase_sf"/>
</dbReference>
<keyword evidence="2" id="KW-0540">Nuclease</keyword>
<proteinExistence type="predicted"/>
<dbReference type="Pfam" id="PF19580">
    <property type="entry name" value="Exo_endo_phos_3"/>
    <property type="match status" value="1"/>
</dbReference>
<keyword evidence="2" id="KW-0255">Endonuclease</keyword>